<evidence type="ECO:0000259" key="6">
    <source>
        <dbReference type="Pfam" id="PF00535"/>
    </source>
</evidence>
<evidence type="ECO:0000256" key="4">
    <source>
        <dbReference type="ARBA" id="ARBA00022679"/>
    </source>
</evidence>
<dbReference type="RefSeq" id="WP_157582795.1">
    <property type="nucleotide sequence ID" value="NZ_WPIN01000001.1"/>
</dbReference>
<evidence type="ECO:0000313" key="7">
    <source>
        <dbReference type="EMBL" id="MVM28685.1"/>
    </source>
</evidence>
<keyword evidence="5" id="KW-0472">Membrane</keyword>
<evidence type="ECO:0000313" key="8">
    <source>
        <dbReference type="Proteomes" id="UP000436006"/>
    </source>
</evidence>
<keyword evidence="4 7" id="KW-0808">Transferase</keyword>
<dbReference type="GO" id="GO:0005886">
    <property type="term" value="C:plasma membrane"/>
    <property type="evidence" value="ECO:0007669"/>
    <property type="project" value="UniProtKB-SubCell"/>
</dbReference>
<gene>
    <name evidence="7" type="ORF">GO755_01480</name>
</gene>
<dbReference type="Pfam" id="PF00535">
    <property type="entry name" value="Glycos_transf_2"/>
    <property type="match status" value="1"/>
</dbReference>
<dbReference type="EMBL" id="WPIN01000001">
    <property type="protein sequence ID" value="MVM28685.1"/>
    <property type="molecule type" value="Genomic_DNA"/>
</dbReference>
<reference evidence="7 8" key="1">
    <citation type="submission" date="2019-12" db="EMBL/GenBank/DDBJ databases">
        <title>Spirosoma sp. HMF4905 genome sequencing and assembly.</title>
        <authorList>
            <person name="Kang H."/>
            <person name="Cha I."/>
            <person name="Kim H."/>
            <person name="Joh K."/>
        </authorList>
    </citation>
    <scope>NUCLEOTIDE SEQUENCE [LARGE SCALE GENOMIC DNA]</scope>
    <source>
        <strain evidence="7 8">HMF4905</strain>
    </source>
</reference>
<name>A0A7K1S4M7_9BACT</name>
<dbReference type="Gene3D" id="3.90.550.10">
    <property type="entry name" value="Spore Coat Polysaccharide Biosynthesis Protein SpsA, Chain A"/>
    <property type="match status" value="1"/>
</dbReference>
<keyword evidence="8" id="KW-1185">Reference proteome</keyword>
<keyword evidence="2" id="KW-1003">Cell membrane</keyword>
<dbReference type="PANTHER" id="PTHR43646:SF2">
    <property type="entry name" value="GLYCOSYLTRANSFERASE 2-LIKE DOMAIN-CONTAINING PROTEIN"/>
    <property type="match status" value="1"/>
</dbReference>
<dbReference type="InterPro" id="IPR029044">
    <property type="entry name" value="Nucleotide-diphossugar_trans"/>
</dbReference>
<accession>A0A7K1S4M7</accession>
<evidence type="ECO:0000256" key="1">
    <source>
        <dbReference type="ARBA" id="ARBA00004236"/>
    </source>
</evidence>
<comment type="caution">
    <text evidence="7">The sequence shown here is derived from an EMBL/GenBank/DDBJ whole genome shotgun (WGS) entry which is preliminary data.</text>
</comment>
<dbReference type="AlphaFoldDB" id="A0A7K1S4M7"/>
<comment type="subcellular location">
    <subcellularLocation>
        <location evidence="1">Cell membrane</location>
    </subcellularLocation>
</comment>
<dbReference type="InterPro" id="IPR001173">
    <property type="entry name" value="Glyco_trans_2-like"/>
</dbReference>
<evidence type="ECO:0000256" key="5">
    <source>
        <dbReference type="ARBA" id="ARBA00023136"/>
    </source>
</evidence>
<dbReference type="PANTHER" id="PTHR43646">
    <property type="entry name" value="GLYCOSYLTRANSFERASE"/>
    <property type="match status" value="1"/>
</dbReference>
<protein>
    <submittedName>
        <fullName evidence="7">Glycosyltransferase</fullName>
    </submittedName>
</protein>
<dbReference type="Proteomes" id="UP000436006">
    <property type="component" value="Unassembled WGS sequence"/>
</dbReference>
<keyword evidence="3" id="KW-0328">Glycosyltransferase</keyword>
<evidence type="ECO:0000256" key="2">
    <source>
        <dbReference type="ARBA" id="ARBA00022475"/>
    </source>
</evidence>
<dbReference type="SUPFAM" id="SSF53448">
    <property type="entry name" value="Nucleotide-diphospho-sugar transferases"/>
    <property type="match status" value="1"/>
</dbReference>
<feature type="domain" description="Glycosyltransferase 2-like" evidence="6">
    <location>
        <begin position="31"/>
        <end position="182"/>
    </location>
</feature>
<dbReference type="GO" id="GO:0016757">
    <property type="term" value="F:glycosyltransferase activity"/>
    <property type="evidence" value="ECO:0007669"/>
    <property type="project" value="UniProtKB-KW"/>
</dbReference>
<organism evidence="7 8">
    <name type="scientific">Spirosoma arboris</name>
    <dbReference type="NCBI Taxonomy" id="2682092"/>
    <lineage>
        <taxon>Bacteria</taxon>
        <taxon>Pseudomonadati</taxon>
        <taxon>Bacteroidota</taxon>
        <taxon>Cytophagia</taxon>
        <taxon>Cytophagales</taxon>
        <taxon>Cytophagaceae</taxon>
        <taxon>Spirosoma</taxon>
    </lineage>
</organism>
<evidence type="ECO:0000256" key="3">
    <source>
        <dbReference type="ARBA" id="ARBA00022676"/>
    </source>
</evidence>
<proteinExistence type="predicted"/>
<sequence length="389" mass="44154">MQPALASLSTSLCQQFPLFSAYPPDSHLRISVVIPVRNEADYLEYALDALRTQRQSDGRPMSTREYEVLLLLNNCTDCSATIAQRYQQRYPAFPLRIATVQLSSEKANVGTARRLLMDEACKRLVSVGNPQGIIASTDGDTQVDMYWIAHIRAEIDKGCEAVGGRILTRPNNNSVRRNHLRDVTYRMLIAQLEAYLDPSPADPWPRHFQHFGASIALTCAAYQRVGGLPKVAFLEDEALYKALVRTDTRIRKSPAVRATTSTRMLGRVEVGFSEQLRYWDALNQARKCQVVEAAEAVIQRLRNRHRLRILWQNRATELPIAELQKISTNLLIDTDWLHCQVAQSCYFGQLWERVEEQLTTGKWASLWPLVPITTAIDGLRQFLRTSGQL</sequence>